<evidence type="ECO:0000256" key="3">
    <source>
        <dbReference type="ARBA" id="ARBA00022989"/>
    </source>
</evidence>
<feature type="compositionally biased region" description="Low complexity" evidence="5">
    <location>
        <begin position="1"/>
        <end position="28"/>
    </location>
</feature>
<evidence type="ECO:0000256" key="1">
    <source>
        <dbReference type="ARBA" id="ARBA00004141"/>
    </source>
</evidence>
<keyword evidence="7" id="KW-1185">Reference proteome</keyword>
<proteinExistence type="predicted"/>
<organism evidence="6 7">
    <name type="scientific">Thiohalocapsa halophila</name>
    <dbReference type="NCBI Taxonomy" id="69359"/>
    <lineage>
        <taxon>Bacteria</taxon>
        <taxon>Pseudomonadati</taxon>
        <taxon>Pseudomonadota</taxon>
        <taxon>Gammaproteobacteria</taxon>
        <taxon>Chromatiales</taxon>
        <taxon>Chromatiaceae</taxon>
        <taxon>Thiohalocapsa</taxon>
    </lineage>
</organism>
<feature type="region of interest" description="Disordered" evidence="5">
    <location>
        <begin position="1"/>
        <end position="32"/>
    </location>
</feature>
<evidence type="ECO:0000313" key="7">
    <source>
        <dbReference type="Proteomes" id="UP000748752"/>
    </source>
</evidence>
<feature type="compositionally biased region" description="Low complexity" evidence="5">
    <location>
        <begin position="198"/>
        <end position="219"/>
    </location>
</feature>
<evidence type="ECO:0000313" key="6">
    <source>
        <dbReference type="EMBL" id="MBK1633097.1"/>
    </source>
</evidence>
<dbReference type="Pfam" id="PF05128">
    <property type="entry name" value="DUF697"/>
    <property type="match status" value="1"/>
</dbReference>
<dbReference type="EMBL" id="NRRV01000067">
    <property type="protein sequence ID" value="MBK1633097.1"/>
    <property type="molecule type" value="Genomic_DNA"/>
</dbReference>
<evidence type="ECO:0000256" key="4">
    <source>
        <dbReference type="ARBA" id="ARBA00023136"/>
    </source>
</evidence>
<feature type="region of interest" description="Disordered" evidence="5">
    <location>
        <begin position="178"/>
        <end position="219"/>
    </location>
</feature>
<evidence type="ECO:0000256" key="2">
    <source>
        <dbReference type="ARBA" id="ARBA00022692"/>
    </source>
</evidence>
<accession>A0ABS1CMC2</accession>
<keyword evidence="2" id="KW-0812">Transmembrane</keyword>
<protein>
    <recommendedName>
        <fullName evidence="8">DUF697 domain-containing protein</fullName>
    </recommendedName>
</protein>
<dbReference type="InterPro" id="IPR021147">
    <property type="entry name" value="DUF697"/>
</dbReference>
<keyword evidence="3" id="KW-1133">Transmembrane helix</keyword>
<dbReference type="Proteomes" id="UP000748752">
    <property type="component" value="Unassembled WGS sequence"/>
</dbReference>
<evidence type="ECO:0000256" key="5">
    <source>
        <dbReference type="SAM" id="MobiDB-lite"/>
    </source>
</evidence>
<sequence length="219" mass="21737">MTEQAQPDGAAAAGTAAADAAGAEPQAPEARHAAAEHLVQQYTLGAMAVALVPVPLLDLAALVAVQLKMLHGLAGVYDIEFKADLGRSAVASLVGSVLPTSAAPTLAASLGKLIPISGQILGGGTLVILNGAATFALGKVFIQHFAAGGTFLTFDPEVVRDYFEQQFEAGKGVAAELRPKARRHAGKARGGDTASTEAATGAPADGASGTSAAGSPASE</sequence>
<name>A0ABS1CMC2_9GAMM</name>
<gene>
    <name evidence="6" type="ORF">CKO31_20550</name>
</gene>
<comment type="caution">
    <text evidence="6">The sequence shown here is derived from an EMBL/GenBank/DDBJ whole genome shotgun (WGS) entry which is preliminary data.</text>
</comment>
<evidence type="ECO:0008006" key="8">
    <source>
        <dbReference type="Google" id="ProtNLM"/>
    </source>
</evidence>
<keyword evidence="4" id="KW-0472">Membrane</keyword>
<reference evidence="6 7" key="1">
    <citation type="journal article" date="2020" name="Microorganisms">
        <title>Osmotic Adaptation and Compatible Solute Biosynthesis of Phototrophic Bacteria as Revealed from Genome Analyses.</title>
        <authorList>
            <person name="Imhoff J.F."/>
            <person name="Rahn T."/>
            <person name="Kunzel S."/>
            <person name="Keller A."/>
            <person name="Neulinger S.C."/>
        </authorList>
    </citation>
    <scope>NUCLEOTIDE SEQUENCE [LARGE SCALE GENOMIC DNA]</scope>
    <source>
        <strain evidence="6 7">DSM 6210</strain>
    </source>
</reference>
<comment type="subcellular location">
    <subcellularLocation>
        <location evidence="1">Membrane</location>
        <topology evidence="1">Multi-pass membrane protein</topology>
    </subcellularLocation>
</comment>